<feature type="active site" evidence="14">
    <location>
        <position position="39"/>
    </location>
</feature>
<dbReference type="Gene3D" id="3.40.50.150">
    <property type="entry name" value="Vaccinia Virus protein VP39"/>
    <property type="match status" value="1"/>
</dbReference>
<organism evidence="21 22">
    <name type="scientific">Phenylobacterium glaciei</name>
    <dbReference type="NCBI Taxonomy" id="2803784"/>
    <lineage>
        <taxon>Bacteria</taxon>
        <taxon>Pseudomonadati</taxon>
        <taxon>Pseudomonadota</taxon>
        <taxon>Alphaproteobacteria</taxon>
        <taxon>Caulobacterales</taxon>
        <taxon>Caulobacteraceae</taxon>
        <taxon>Phenylobacterium</taxon>
    </lineage>
</organism>
<dbReference type="InterPro" id="IPR000673">
    <property type="entry name" value="Sig_transdc_resp-reg_Me-estase"/>
</dbReference>
<evidence type="ECO:0000256" key="14">
    <source>
        <dbReference type="PROSITE-ProRule" id="PRU00050"/>
    </source>
</evidence>
<keyword evidence="4" id="KW-0597">Phosphoprotein</keyword>
<feature type="domain" description="PAC" evidence="18">
    <location>
        <begin position="928"/>
        <end position="980"/>
    </location>
</feature>
<evidence type="ECO:0000313" key="22">
    <source>
        <dbReference type="Proteomes" id="UP000622580"/>
    </source>
</evidence>
<dbReference type="Pfam" id="PF13596">
    <property type="entry name" value="PAS_10"/>
    <property type="match status" value="1"/>
</dbReference>
<evidence type="ECO:0000256" key="11">
    <source>
        <dbReference type="ARBA" id="ARBA00022840"/>
    </source>
</evidence>
<keyword evidence="6" id="KW-0285">Flavoprotein</keyword>
<keyword evidence="12" id="KW-0157">Chromophore</keyword>
<dbReference type="InterPro" id="IPR022642">
    <property type="entry name" value="CheR_C"/>
</dbReference>
<feature type="active site" evidence="14">
    <location>
        <position position="158"/>
    </location>
</feature>
<dbReference type="GO" id="GO:0006935">
    <property type="term" value="P:chemotaxis"/>
    <property type="evidence" value="ECO:0007669"/>
    <property type="project" value="UniProtKB-UniRule"/>
</dbReference>
<dbReference type="SMART" id="SM00086">
    <property type="entry name" value="PAC"/>
    <property type="match status" value="2"/>
</dbReference>
<keyword evidence="7" id="KW-0288">FMN</keyword>
<dbReference type="InterPro" id="IPR011102">
    <property type="entry name" value="Sig_transdc_His_kinase_HWE"/>
</dbReference>
<dbReference type="InterPro" id="IPR000700">
    <property type="entry name" value="PAS-assoc_C"/>
</dbReference>
<feature type="domain" description="PAS" evidence="17">
    <location>
        <begin position="855"/>
        <end position="900"/>
    </location>
</feature>
<evidence type="ECO:0000256" key="10">
    <source>
        <dbReference type="ARBA" id="ARBA00022777"/>
    </source>
</evidence>
<dbReference type="Proteomes" id="UP000622580">
    <property type="component" value="Unassembled WGS sequence"/>
</dbReference>
<dbReference type="SUPFAM" id="SSF53335">
    <property type="entry name" value="S-adenosyl-L-methionine-dependent methyltransferases"/>
    <property type="match status" value="1"/>
</dbReference>
<evidence type="ECO:0000256" key="5">
    <source>
        <dbReference type="ARBA" id="ARBA00022606"/>
    </source>
</evidence>
<dbReference type="InterPro" id="IPR022641">
    <property type="entry name" value="CheR_N"/>
</dbReference>
<dbReference type="PROSITE" id="PS50112">
    <property type="entry name" value="PAS"/>
    <property type="match status" value="1"/>
</dbReference>
<feature type="domain" description="CheB-type methylesterase" evidence="19">
    <location>
        <begin position="27"/>
        <end position="217"/>
    </location>
</feature>
<dbReference type="InterPro" id="IPR050903">
    <property type="entry name" value="Bact_Chemotaxis_MeTrfase"/>
</dbReference>
<feature type="domain" description="CheR-type methyltransferase" evidence="20">
    <location>
        <begin position="240"/>
        <end position="500"/>
    </location>
</feature>
<dbReference type="EC" id="2.7.13.3" evidence="2"/>
<dbReference type="CDD" id="cd00130">
    <property type="entry name" value="PAS"/>
    <property type="match status" value="1"/>
</dbReference>
<dbReference type="PANTHER" id="PTHR24422">
    <property type="entry name" value="CHEMOTAXIS PROTEIN METHYLTRANSFERASE"/>
    <property type="match status" value="1"/>
</dbReference>
<protein>
    <recommendedName>
        <fullName evidence="2">histidine kinase</fullName>
        <ecNumber evidence="2">2.7.13.3</ecNumber>
    </recommendedName>
</protein>
<keyword evidence="15" id="KW-0175">Coiled coil</keyword>
<dbReference type="InterPro" id="IPR036890">
    <property type="entry name" value="HATPase_C_sf"/>
</dbReference>
<keyword evidence="3" id="KW-0600">Photoreceptor protein</keyword>
<dbReference type="GO" id="GO:0008984">
    <property type="term" value="F:protein-glutamate methylesterase activity"/>
    <property type="evidence" value="ECO:0007669"/>
    <property type="project" value="InterPro"/>
</dbReference>
<evidence type="ECO:0000259" key="17">
    <source>
        <dbReference type="PROSITE" id="PS50112"/>
    </source>
</evidence>
<evidence type="ECO:0000256" key="8">
    <source>
        <dbReference type="ARBA" id="ARBA00022679"/>
    </source>
</evidence>
<evidence type="ECO:0000256" key="7">
    <source>
        <dbReference type="ARBA" id="ARBA00022643"/>
    </source>
</evidence>
<dbReference type="Pfam" id="PF03705">
    <property type="entry name" value="CheR_N"/>
    <property type="match status" value="1"/>
</dbReference>
<sequence length="1183" mass="128990">MAKPRSPPRVQAATNTSGGGPIDTGTGRAGHLIVGIGASAGGLDAFRSFFSEMPADSGMAFVLVQHLDPDYNSALAEILGECTAMPVVKAVDGTIAAPNTVAVIPQNAILKIEGGVLRVAPPETPTARQSSIDTFLVSLAEDQGENAVGIILSGFGSDGTIGVQAIKEGGGLTLSEAAFDHRAKFGMPQSATAGGFVDNVLQPQEMPARLLEYRDFQDNAAINDLSEGAGTGRAKYLMTICAVLNSRIGRDFSQYKSSTLMRRVHRRMQVLRVKDPRQYIGLLRSLPDEPELLFREILIGVTRFFRDAAMFEALAETALPDLIARGDPDQPLRVWVAGCATGEEAYSLAILFKEALAKAESPRQVTVFATDIDDRAITVARAGLYSDSIEADTTTERLEKHFVKEGQRYRVAKHIREMCVFSTHDLVKDPPFSKLDMVSCRNLLIYFEPALQQRVIATFHYGIKPDGLLWLGPSETLAASTRLFKVFDKRSRIFRRLDVAAEVPRSPSSLRMTKASSTKPPTEAEGIDAQAARMMAQYAPAYIVFDGQHEIQRFSGQVAKFMEPVSGGASLNLFRMLHAQLRSPVRSLVRKALEAQRPVQEHVTFEVAGQAQTINLIAEPMAEPVGGQRCLLLAFQELTPRVASDVTHQFHASSPASDTDHGDLIAAREKLQTITEELETANEELQSSNEEFQSVNEELHSTVEELETSKEELQSINEELQTVNAELNNRADSLVRSNSDLANLFDSTSIATLFLDNESCIRRFTPAITEIFNVREGDEGRPIGDFASRLAGSALTKDIATVLRDLGSLEREAESEDGASTYLMRVKPYRDLNNVIDGVVITLIDITERKRLERDRAHLAAIVASSQDAILSHDLDGKITSWNAGAEKIYGYTADEIIGQPMSTLLDDVQINEWPDNLVRLRRGELISDIDISRVTKGDRVIYVSLTISPMRDASGTIIGASAVARDIAQRKAAQERAEMLMAELDHRVKNILAVVSSVVTQTLKAGGSVEAARADIEGRIQAISRAHGLLTELGGVEGSLRELVATELRPYMQRSNVTMSGDDVVLSSRANLSLALAIHELATNSVKYGALSTEEGHLEVNWRVTGAKGKSELKIMWRETAGPPVAPPSRRGFGTKLIEISLARGLNAEVNREFLEAGVRCQISVPFSEDIGRIRSAVPLGT</sequence>
<dbReference type="PROSITE" id="PS50113">
    <property type="entry name" value="PAC"/>
    <property type="match status" value="2"/>
</dbReference>
<dbReference type="Pfam" id="PF13426">
    <property type="entry name" value="PAS_9"/>
    <property type="match status" value="1"/>
</dbReference>
<keyword evidence="14" id="KW-0378">Hydrolase</keyword>
<dbReference type="PROSITE" id="PS50123">
    <property type="entry name" value="CHER"/>
    <property type="match status" value="1"/>
</dbReference>
<dbReference type="Pfam" id="PF01739">
    <property type="entry name" value="CheR"/>
    <property type="match status" value="1"/>
</dbReference>
<dbReference type="PANTHER" id="PTHR24422:SF27">
    <property type="entry name" value="PROTEIN-GLUTAMATE O-METHYLTRANSFERASE"/>
    <property type="match status" value="1"/>
</dbReference>
<evidence type="ECO:0000259" key="19">
    <source>
        <dbReference type="PROSITE" id="PS50122"/>
    </source>
</evidence>
<dbReference type="InterPro" id="IPR035909">
    <property type="entry name" value="CheB_C"/>
</dbReference>
<evidence type="ECO:0000256" key="3">
    <source>
        <dbReference type="ARBA" id="ARBA00022543"/>
    </source>
</evidence>
<evidence type="ECO:0000259" key="20">
    <source>
        <dbReference type="PROSITE" id="PS50123"/>
    </source>
</evidence>
<dbReference type="GO" id="GO:0005524">
    <property type="term" value="F:ATP binding"/>
    <property type="evidence" value="ECO:0007669"/>
    <property type="project" value="UniProtKB-KW"/>
</dbReference>
<evidence type="ECO:0000256" key="2">
    <source>
        <dbReference type="ARBA" id="ARBA00012438"/>
    </source>
</evidence>
<reference evidence="21" key="1">
    <citation type="submission" date="2021-04" db="EMBL/GenBank/DDBJ databases">
        <title>Draft genome assembly of strain Phenylobacterium sp. 20VBR1 using MiniION and Illumina platforms.</title>
        <authorList>
            <person name="Thomas F.A."/>
            <person name="Krishnan K.P."/>
            <person name="Sinha R.K."/>
        </authorList>
    </citation>
    <scope>NUCLEOTIDE SEQUENCE</scope>
    <source>
        <strain evidence="21">20VBR1</strain>
    </source>
</reference>
<feature type="region of interest" description="Disordered" evidence="16">
    <location>
        <begin position="1"/>
        <end position="24"/>
    </location>
</feature>
<dbReference type="SMART" id="SM00911">
    <property type="entry name" value="HWE_HK"/>
    <property type="match status" value="1"/>
</dbReference>
<evidence type="ECO:0000256" key="1">
    <source>
        <dbReference type="ARBA" id="ARBA00000085"/>
    </source>
</evidence>
<feature type="coiled-coil region" evidence="15">
    <location>
        <begin position="664"/>
        <end position="737"/>
    </location>
</feature>
<feature type="active site" evidence="14">
    <location>
        <position position="66"/>
    </location>
</feature>
<dbReference type="EMBL" id="JAGSGD010000001">
    <property type="protein sequence ID" value="MBR7619094.1"/>
    <property type="molecule type" value="Genomic_DNA"/>
</dbReference>
<dbReference type="AlphaFoldDB" id="A0A941D0A2"/>
<dbReference type="Gene3D" id="3.40.50.180">
    <property type="entry name" value="Methylesterase CheB, C-terminal domain"/>
    <property type="match status" value="1"/>
</dbReference>
<dbReference type="InterPro" id="IPR000014">
    <property type="entry name" value="PAS"/>
</dbReference>
<dbReference type="InterPro" id="IPR029063">
    <property type="entry name" value="SAM-dependent_MTases_sf"/>
</dbReference>
<dbReference type="GO" id="GO:0004673">
    <property type="term" value="F:protein histidine kinase activity"/>
    <property type="evidence" value="ECO:0007669"/>
    <property type="project" value="UniProtKB-EC"/>
</dbReference>
<keyword evidence="14" id="KW-0145">Chemotaxis</keyword>
<evidence type="ECO:0000313" key="21">
    <source>
        <dbReference type="EMBL" id="MBR7619094.1"/>
    </source>
</evidence>
<dbReference type="GO" id="GO:0009881">
    <property type="term" value="F:photoreceptor activity"/>
    <property type="evidence" value="ECO:0007669"/>
    <property type="project" value="UniProtKB-KW"/>
</dbReference>
<dbReference type="NCBIfam" id="TIGR00229">
    <property type="entry name" value="sensory_box"/>
    <property type="match status" value="1"/>
</dbReference>
<keyword evidence="5" id="KW-0716">Sensory transduction</keyword>
<keyword evidence="22" id="KW-1185">Reference proteome</keyword>
<keyword evidence="11" id="KW-0067">ATP-binding</keyword>
<dbReference type="PRINTS" id="PR00996">
    <property type="entry name" value="CHERMTFRASE"/>
</dbReference>
<dbReference type="GO" id="GO:0008757">
    <property type="term" value="F:S-adenosylmethionine-dependent methyltransferase activity"/>
    <property type="evidence" value="ECO:0007669"/>
    <property type="project" value="InterPro"/>
</dbReference>
<keyword evidence="13" id="KW-0675">Receptor</keyword>
<comment type="catalytic activity">
    <reaction evidence="1">
        <text>ATP + protein L-histidine = ADP + protein N-phospho-L-histidine.</text>
        <dbReference type="EC" id="2.7.13.3"/>
    </reaction>
</comment>
<keyword evidence="9" id="KW-0547">Nucleotide-binding</keyword>
<dbReference type="PROSITE" id="PS50122">
    <property type="entry name" value="CHEB"/>
    <property type="match status" value="1"/>
</dbReference>
<evidence type="ECO:0000256" key="15">
    <source>
        <dbReference type="SAM" id="Coils"/>
    </source>
</evidence>
<evidence type="ECO:0000259" key="18">
    <source>
        <dbReference type="PROSITE" id="PS50113"/>
    </source>
</evidence>
<keyword evidence="8" id="KW-0808">Transferase</keyword>
<feature type="domain" description="PAC" evidence="18">
    <location>
        <begin position="807"/>
        <end position="858"/>
    </location>
</feature>
<dbReference type="SUPFAM" id="SSF52738">
    <property type="entry name" value="Methylesterase CheB, C-terminal domain"/>
    <property type="match status" value="1"/>
</dbReference>
<keyword evidence="10" id="KW-0418">Kinase</keyword>
<evidence type="ECO:0000256" key="12">
    <source>
        <dbReference type="ARBA" id="ARBA00022991"/>
    </source>
</evidence>
<dbReference type="Gene3D" id="3.30.565.10">
    <property type="entry name" value="Histidine kinase-like ATPase, C-terminal domain"/>
    <property type="match status" value="1"/>
</dbReference>
<accession>A0A941D0A2</accession>
<evidence type="ECO:0000256" key="4">
    <source>
        <dbReference type="ARBA" id="ARBA00022553"/>
    </source>
</evidence>
<name>A0A941D0A2_9CAUL</name>
<proteinExistence type="predicted"/>
<dbReference type="InterPro" id="IPR000780">
    <property type="entry name" value="CheR_MeTrfase"/>
</dbReference>
<evidence type="ECO:0000256" key="9">
    <source>
        <dbReference type="ARBA" id="ARBA00022741"/>
    </source>
</evidence>
<evidence type="ECO:0000256" key="16">
    <source>
        <dbReference type="SAM" id="MobiDB-lite"/>
    </source>
</evidence>
<dbReference type="InterPro" id="IPR035965">
    <property type="entry name" value="PAS-like_dom_sf"/>
</dbReference>
<evidence type="ECO:0000256" key="13">
    <source>
        <dbReference type="ARBA" id="ARBA00023170"/>
    </source>
</evidence>
<comment type="caution">
    <text evidence="21">The sequence shown here is derived from an EMBL/GenBank/DDBJ whole genome shotgun (WGS) entry which is preliminary data.</text>
</comment>
<dbReference type="Pfam" id="PF01339">
    <property type="entry name" value="CheB_methylest"/>
    <property type="match status" value="1"/>
</dbReference>
<dbReference type="SMART" id="SM00138">
    <property type="entry name" value="MeTrc"/>
    <property type="match status" value="1"/>
</dbReference>
<dbReference type="SMART" id="SM00091">
    <property type="entry name" value="PAS"/>
    <property type="match status" value="2"/>
</dbReference>
<dbReference type="Pfam" id="PF07536">
    <property type="entry name" value="HWE_HK"/>
    <property type="match status" value="1"/>
</dbReference>
<dbReference type="SUPFAM" id="SSF47757">
    <property type="entry name" value="Chemotaxis receptor methyltransferase CheR, N-terminal domain"/>
    <property type="match status" value="1"/>
</dbReference>
<dbReference type="GO" id="GO:0005737">
    <property type="term" value="C:cytoplasm"/>
    <property type="evidence" value="ECO:0007669"/>
    <property type="project" value="InterPro"/>
</dbReference>
<dbReference type="SUPFAM" id="SSF55785">
    <property type="entry name" value="PYP-like sensor domain (PAS domain)"/>
    <property type="match status" value="2"/>
</dbReference>
<dbReference type="GO" id="GO:0000156">
    <property type="term" value="F:phosphorelay response regulator activity"/>
    <property type="evidence" value="ECO:0007669"/>
    <property type="project" value="InterPro"/>
</dbReference>
<dbReference type="InterPro" id="IPR001610">
    <property type="entry name" value="PAC"/>
</dbReference>
<evidence type="ECO:0000256" key="6">
    <source>
        <dbReference type="ARBA" id="ARBA00022630"/>
    </source>
</evidence>
<dbReference type="CDD" id="cd16434">
    <property type="entry name" value="CheB-CheR_fusion"/>
    <property type="match status" value="1"/>
</dbReference>
<dbReference type="Gene3D" id="3.30.450.20">
    <property type="entry name" value="PAS domain"/>
    <property type="match status" value="2"/>
</dbReference>
<dbReference type="RefSeq" id="WP_215339224.1">
    <property type="nucleotide sequence ID" value="NZ_JAGSGD010000001.1"/>
</dbReference>
<gene>
    <name evidence="21" type="ORF">JKL49_06795</name>
</gene>